<dbReference type="SUPFAM" id="SSF56112">
    <property type="entry name" value="Protein kinase-like (PK-like)"/>
    <property type="match status" value="1"/>
</dbReference>
<dbReference type="Pfam" id="PF01636">
    <property type="entry name" value="APH"/>
    <property type="match status" value="1"/>
</dbReference>
<evidence type="ECO:0000259" key="1">
    <source>
        <dbReference type="Pfam" id="PF01636"/>
    </source>
</evidence>
<comment type="caution">
    <text evidence="2">The sequence shown here is derived from an EMBL/GenBank/DDBJ whole genome shotgun (WGS) entry which is preliminary data.</text>
</comment>
<dbReference type="InterPro" id="IPR011009">
    <property type="entry name" value="Kinase-like_dom_sf"/>
</dbReference>
<reference evidence="2 3" key="1">
    <citation type="submission" date="2019-03" db="EMBL/GenBank/DDBJ databases">
        <title>Draft genome sequences of novel Actinobacteria.</title>
        <authorList>
            <person name="Sahin N."/>
            <person name="Ay H."/>
            <person name="Saygin H."/>
        </authorList>
    </citation>
    <scope>NUCLEOTIDE SEQUENCE [LARGE SCALE GENOMIC DNA]</scope>
    <source>
        <strain evidence="2 3">KC712</strain>
    </source>
</reference>
<proteinExistence type="predicted"/>
<protein>
    <recommendedName>
        <fullName evidence="1">Aminoglycoside phosphotransferase domain-containing protein</fullName>
    </recommendedName>
</protein>
<gene>
    <name evidence="2" type="ORF">E1294_32605</name>
</gene>
<organism evidence="2 3">
    <name type="scientific">Nonomuraea diastatica</name>
    <dbReference type="NCBI Taxonomy" id="1848329"/>
    <lineage>
        <taxon>Bacteria</taxon>
        <taxon>Bacillati</taxon>
        <taxon>Actinomycetota</taxon>
        <taxon>Actinomycetes</taxon>
        <taxon>Streptosporangiales</taxon>
        <taxon>Streptosporangiaceae</taxon>
        <taxon>Nonomuraea</taxon>
    </lineage>
</organism>
<dbReference type="EMBL" id="SMKP01000113">
    <property type="protein sequence ID" value="TDD16055.1"/>
    <property type="molecule type" value="Genomic_DNA"/>
</dbReference>
<name>A0A4R4WK81_9ACTN</name>
<feature type="domain" description="Aminoglycoside phosphotransferase" evidence="1">
    <location>
        <begin position="1"/>
        <end position="126"/>
    </location>
</feature>
<dbReference type="InterPro" id="IPR002575">
    <property type="entry name" value="Aminoglycoside_PTrfase"/>
</dbReference>
<dbReference type="AlphaFoldDB" id="A0A4R4WK81"/>
<keyword evidence="3" id="KW-1185">Reference proteome</keyword>
<dbReference type="Gene3D" id="3.90.1200.10">
    <property type="match status" value="1"/>
</dbReference>
<accession>A0A4R4WK81</accession>
<sequence length="134" mass="14969">MSRLPGHVLRGEHATDEQIRAMATALNRLHQDIPTRVVEALEPAPWGPATAVNNARTWADKHPDLGDDPLVHQAFRAGAAWLASDVPDKLIANPFPPVMGLADGNHANYLWDDRERRVWLIDWEDSQGRSVLGW</sequence>
<evidence type="ECO:0000313" key="3">
    <source>
        <dbReference type="Proteomes" id="UP000294543"/>
    </source>
</evidence>
<dbReference type="Proteomes" id="UP000294543">
    <property type="component" value="Unassembled WGS sequence"/>
</dbReference>
<evidence type="ECO:0000313" key="2">
    <source>
        <dbReference type="EMBL" id="TDD16055.1"/>
    </source>
</evidence>